<proteinExistence type="inferred from homology"/>
<dbReference type="Pfam" id="PF00881">
    <property type="entry name" value="Nitroreductase"/>
    <property type="match status" value="2"/>
</dbReference>
<evidence type="ECO:0000256" key="1">
    <source>
        <dbReference type="ARBA" id="ARBA00007118"/>
    </source>
</evidence>
<evidence type="ECO:0000313" key="4">
    <source>
        <dbReference type="EMBL" id="OGG95908.1"/>
    </source>
</evidence>
<dbReference type="PANTHER" id="PTHR43673:SF10">
    <property type="entry name" value="NADH DEHYDROGENASE_NAD(P)H NITROREDUCTASE XCC3605-RELATED"/>
    <property type="match status" value="1"/>
</dbReference>
<protein>
    <recommendedName>
        <fullName evidence="3">Nitroreductase domain-containing protein</fullName>
    </recommendedName>
</protein>
<dbReference type="EMBL" id="MFMV01000012">
    <property type="protein sequence ID" value="OGG95908.1"/>
    <property type="molecule type" value="Genomic_DNA"/>
</dbReference>
<name>A0A1F6GCS4_9BACT</name>
<dbReference type="Proteomes" id="UP000178149">
    <property type="component" value="Unassembled WGS sequence"/>
</dbReference>
<evidence type="ECO:0000256" key="2">
    <source>
        <dbReference type="ARBA" id="ARBA00023002"/>
    </source>
</evidence>
<keyword evidence="2" id="KW-0560">Oxidoreductase</keyword>
<dbReference type="InterPro" id="IPR000415">
    <property type="entry name" value="Nitroreductase-like"/>
</dbReference>
<reference evidence="4 5" key="1">
    <citation type="journal article" date="2016" name="Nat. Commun.">
        <title>Thousands of microbial genomes shed light on interconnected biogeochemical processes in an aquifer system.</title>
        <authorList>
            <person name="Anantharaman K."/>
            <person name="Brown C.T."/>
            <person name="Hug L.A."/>
            <person name="Sharon I."/>
            <person name="Castelle C.J."/>
            <person name="Probst A.J."/>
            <person name="Thomas B.C."/>
            <person name="Singh A."/>
            <person name="Wilkins M.J."/>
            <person name="Karaoz U."/>
            <person name="Brodie E.L."/>
            <person name="Williams K.H."/>
            <person name="Hubbard S.S."/>
            <person name="Banfield J.F."/>
        </authorList>
    </citation>
    <scope>NUCLEOTIDE SEQUENCE [LARGE SCALE GENOMIC DNA]</scope>
</reference>
<dbReference type="Gene3D" id="3.40.109.10">
    <property type="entry name" value="NADH Oxidase"/>
    <property type="match status" value="1"/>
</dbReference>
<comment type="similarity">
    <text evidence="1">Belongs to the nitroreductase family.</text>
</comment>
<gene>
    <name evidence="4" type="ORF">A2V95_03025</name>
</gene>
<evidence type="ECO:0000313" key="5">
    <source>
        <dbReference type="Proteomes" id="UP000178149"/>
    </source>
</evidence>
<comment type="caution">
    <text evidence="4">The sequence shown here is derived from an EMBL/GenBank/DDBJ whole genome shotgun (WGS) entry which is preliminary data.</text>
</comment>
<dbReference type="PANTHER" id="PTHR43673">
    <property type="entry name" value="NAD(P)H NITROREDUCTASE YDGI-RELATED"/>
    <property type="match status" value="1"/>
</dbReference>
<feature type="domain" description="Nitroreductase" evidence="3">
    <location>
        <begin position="64"/>
        <end position="153"/>
    </location>
</feature>
<dbReference type="SUPFAM" id="SSF55469">
    <property type="entry name" value="FMN-dependent nitroreductase-like"/>
    <property type="match status" value="1"/>
</dbReference>
<accession>A0A1F6GCS4</accession>
<evidence type="ECO:0000259" key="3">
    <source>
        <dbReference type="Pfam" id="PF00881"/>
    </source>
</evidence>
<organism evidence="4 5">
    <name type="scientific">Candidatus Kuenenbacteria bacterium RBG_16_41_7</name>
    <dbReference type="NCBI Taxonomy" id="1798560"/>
    <lineage>
        <taxon>Bacteria</taxon>
        <taxon>Candidatus Kueneniibacteriota</taxon>
    </lineage>
</organism>
<sequence>MNVKEAINLRKSIRKYQDKQIPEEIIVELLDAARKAPSAKNTQSHRYFIVNDQGTKDKLIKHNVFRRPFVYEAPLIIICCADPTEYPKGVDIDECPSNYAYIDLSIAASFLVLRATELGLGTVFVAWMYRDKIKKIFNIPKNYIIPFVIPVGYPAEDPSPRPRKDLNEIICAGSDLQSEL</sequence>
<dbReference type="GO" id="GO:0016491">
    <property type="term" value="F:oxidoreductase activity"/>
    <property type="evidence" value="ECO:0007669"/>
    <property type="project" value="UniProtKB-KW"/>
</dbReference>
<dbReference type="AlphaFoldDB" id="A0A1F6GCS4"/>
<dbReference type="InterPro" id="IPR029479">
    <property type="entry name" value="Nitroreductase"/>
</dbReference>
<feature type="domain" description="Nitroreductase" evidence="3">
    <location>
        <begin position="10"/>
        <end position="62"/>
    </location>
</feature>